<reference evidence="9" key="1">
    <citation type="submission" date="2023-06" db="EMBL/GenBank/DDBJ databases">
        <authorList>
            <person name="Noh H."/>
        </authorList>
    </citation>
    <scope>NUCLEOTIDE SEQUENCE</scope>
    <source>
        <strain evidence="9">DUCC20226</strain>
    </source>
</reference>
<sequence>MSTADQGSAFTPEELAYWYVVSTEIGLQLELTTLARMEHESDTLVPNIIICATITAVFSTLFVILRFVGRYLQHRTWRPALNDWLVLAAWVFFIISDVCFAMLTPYGGGRHVIYITNPYMLQVFSILSEGFYGLSMGSLKLSLLSLYAAIFPQKNFRYLLWGVAVFIIGWSLTTFFGSILQCVPVEKAYIASLSGYCISYPKLSLTITVCNVITDFVIILLPIPLVLKLNTTQKKKLAIIATFTAGCSAVLVSIVRLVYALHVGSVDGSWTAIPAGYTSCVELTLGFLVVSIPAYRPLIMKQIRLSNGSTVWSWRASRRRGLLESSKYPYGSDGYNASGRKGSAPSGPQTDISTMELNSMRDKRSNSHDHGRGYTTVVVASEQNIPRLPSSGIHVTDQVEQTKMARNNSSWLRIGDEEMGMPGRRA</sequence>
<organism evidence="9 10">
    <name type="scientific">Phomopsis amygdali</name>
    <name type="common">Fusicoccum amygdali</name>
    <dbReference type="NCBI Taxonomy" id="1214568"/>
    <lineage>
        <taxon>Eukaryota</taxon>
        <taxon>Fungi</taxon>
        <taxon>Dikarya</taxon>
        <taxon>Ascomycota</taxon>
        <taxon>Pezizomycotina</taxon>
        <taxon>Sordariomycetes</taxon>
        <taxon>Sordariomycetidae</taxon>
        <taxon>Diaporthales</taxon>
        <taxon>Diaporthaceae</taxon>
        <taxon>Diaporthe</taxon>
    </lineage>
</organism>
<dbReference type="PANTHER" id="PTHR33048">
    <property type="entry name" value="PTH11-LIKE INTEGRAL MEMBRANE PROTEIN (AFU_ORTHOLOGUE AFUA_5G11245)"/>
    <property type="match status" value="1"/>
</dbReference>
<feature type="transmembrane region" description="Helical" evidence="7">
    <location>
        <begin position="44"/>
        <end position="68"/>
    </location>
</feature>
<evidence type="ECO:0000256" key="5">
    <source>
        <dbReference type="ARBA" id="ARBA00038359"/>
    </source>
</evidence>
<feature type="transmembrane region" description="Helical" evidence="7">
    <location>
        <begin position="237"/>
        <end position="259"/>
    </location>
</feature>
<feature type="region of interest" description="Disordered" evidence="6">
    <location>
        <begin position="334"/>
        <end position="353"/>
    </location>
</feature>
<name>A0AAD9W5K2_PHOAM</name>
<dbReference type="InterPro" id="IPR049326">
    <property type="entry name" value="Rhodopsin_dom_fungi"/>
</dbReference>
<comment type="caution">
    <text evidence="9">The sequence shown here is derived from an EMBL/GenBank/DDBJ whole genome shotgun (WGS) entry which is preliminary data.</text>
</comment>
<feature type="transmembrane region" description="Helical" evidence="7">
    <location>
        <begin position="158"/>
        <end position="180"/>
    </location>
</feature>
<evidence type="ECO:0000256" key="1">
    <source>
        <dbReference type="ARBA" id="ARBA00004141"/>
    </source>
</evidence>
<keyword evidence="3 7" id="KW-1133">Transmembrane helix</keyword>
<dbReference type="AlphaFoldDB" id="A0AAD9W5K2"/>
<proteinExistence type="inferred from homology"/>
<dbReference type="GO" id="GO:0016020">
    <property type="term" value="C:membrane"/>
    <property type="evidence" value="ECO:0007669"/>
    <property type="project" value="UniProtKB-SubCell"/>
</dbReference>
<feature type="transmembrane region" description="Helical" evidence="7">
    <location>
        <begin position="271"/>
        <end position="295"/>
    </location>
</feature>
<gene>
    <name evidence="9" type="ORF">N8I77_005404</name>
</gene>
<evidence type="ECO:0000256" key="6">
    <source>
        <dbReference type="SAM" id="MobiDB-lite"/>
    </source>
</evidence>
<evidence type="ECO:0000256" key="7">
    <source>
        <dbReference type="SAM" id="Phobius"/>
    </source>
</evidence>
<feature type="domain" description="Rhodopsin" evidence="8">
    <location>
        <begin position="65"/>
        <end position="300"/>
    </location>
</feature>
<comment type="subcellular location">
    <subcellularLocation>
        <location evidence="1">Membrane</location>
        <topology evidence="1">Multi-pass membrane protein</topology>
    </subcellularLocation>
</comment>
<feature type="transmembrane region" description="Helical" evidence="7">
    <location>
        <begin position="80"/>
        <end position="103"/>
    </location>
</feature>
<keyword evidence="2 7" id="KW-0812">Transmembrane</keyword>
<evidence type="ECO:0000256" key="4">
    <source>
        <dbReference type="ARBA" id="ARBA00023136"/>
    </source>
</evidence>
<keyword evidence="10" id="KW-1185">Reference proteome</keyword>
<dbReference type="Proteomes" id="UP001265746">
    <property type="component" value="Unassembled WGS sequence"/>
</dbReference>
<feature type="transmembrane region" description="Helical" evidence="7">
    <location>
        <begin position="130"/>
        <end position="151"/>
    </location>
</feature>
<comment type="similarity">
    <text evidence="5">Belongs to the SAT4 family.</text>
</comment>
<evidence type="ECO:0000259" key="8">
    <source>
        <dbReference type="Pfam" id="PF20684"/>
    </source>
</evidence>
<protein>
    <recommendedName>
        <fullName evidence="8">Rhodopsin domain-containing protein</fullName>
    </recommendedName>
</protein>
<accession>A0AAD9W5K2</accession>
<dbReference type="PANTHER" id="PTHR33048:SF19">
    <property type="entry name" value="MEMBRANE PROTEIN PTH11-LIKE, PUTATIVE (AFU_ORTHOLOGUE AFUA_1G14080)-RELATED"/>
    <property type="match status" value="1"/>
</dbReference>
<evidence type="ECO:0000313" key="10">
    <source>
        <dbReference type="Proteomes" id="UP001265746"/>
    </source>
</evidence>
<keyword evidence="4 7" id="KW-0472">Membrane</keyword>
<dbReference type="Pfam" id="PF20684">
    <property type="entry name" value="Fung_rhodopsin"/>
    <property type="match status" value="1"/>
</dbReference>
<evidence type="ECO:0000256" key="2">
    <source>
        <dbReference type="ARBA" id="ARBA00022692"/>
    </source>
</evidence>
<evidence type="ECO:0000256" key="3">
    <source>
        <dbReference type="ARBA" id="ARBA00022989"/>
    </source>
</evidence>
<evidence type="ECO:0000313" key="9">
    <source>
        <dbReference type="EMBL" id="KAK2606670.1"/>
    </source>
</evidence>
<feature type="transmembrane region" description="Helical" evidence="7">
    <location>
        <begin position="200"/>
        <end position="225"/>
    </location>
</feature>
<dbReference type="InterPro" id="IPR052337">
    <property type="entry name" value="SAT4-like"/>
</dbReference>
<dbReference type="EMBL" id="JAUJFL010000003">
    <property type="protein sequence ID" value="KAK2606670.1"/>
    <property type="molecule type" value="Genomic_DNA"/>
</dbReference>